<evidence type="ECO:0000313" key="5">
    <source>
        <dbReference type="Proteomes" id="UP000182958"/>
    </source>
</evidence>
<keyword evidence="3" id="KW-0479">Metal-binding</keyword>
<organism evidence="4 5">
    <name type="scientific">Selenomonas ruminantium</name>
    <dbReference type="NCBI Taxonomy" id="971"/>
    <lineage>
        <taxon>Bacteria</taxon>
        <taxon>Bacillati</taxon>
        <taxon>Bacillota</taxon>
        <taxon>Negativicutes</taxon>
        <taxon>Selenomonadales</taxon>
        <taxon>Selenomonadaceae</taxon>
        <taxon>Selenomonas</taxon>
    </lineage>
</organism>
<gene>
    <name evidence="4" type="ORF">SAMN02910323_1254</name>
</gene>
<dbReference type="GO" id="GO:0016757">
    <property type="term" value="F:glycosyltransferase activity"/>
    <property type="evidence" value="ECO:0007669"/>
    <property type="project" value="UniProtKB-KW"/>
</dbReference>
<evidence type="ECO:0000256" key="1">
    <source>
        <dbReference type="ARBA" id="ARBA00022676"/>
    </source>
</evidence>
<name>A0A1K1N8E2_SELRU</name>
<dbReference type="EMBL" id="FPJA01000005">
    <property type="protein sequence ID" value="SFW31577.1"/>
    <property type="molecule type" value="Genomic_DNA"/>
</dbReference>
<keyword evidence="2 4" id="KW-0808">Transferase</keyword>
<dbReference type="InterPro" id="IPR002495">
    <property type="entry name" value="Glyco_trans_8"/>
</dbReference>
<dbReference type="RefSeq" id="WP_072305929.1">
    <property type="nucleotide sequence ID" value="NZ_FPJA01000005.1"/>
</dbReference>
<dbReference type="Gene3D" id="3.90.550.10">
    <property type="entry name" value="Spore Coat Polysaccharide Biosynthesis Protein SpsA, Chain A"/>
    <property type="match status" value="1"/>
</dbReference>
<proteinExistence type="predicted"/>
<dbReference type="PANTHER" id="PTHR13778:SF47">
    <property type="entry name" value="LIPOPOLYSACCHARIDE 1,3-GALACTOSYLTRANSFERASE"/>
    <property type="match status" value="1"/>
</dbReference>
<evidence type="ECO:0000313" key="4">
    <source>
        <dbReference type="EMBL" id="SFW31577.1"/>
    </source>
</evidence>
<dbReference type="InterPro" id="IPR050748">
    <property type="entry name" value="Glycosyltrans_8_dom-fam"/>
</dbReference>
<keyword evidence="5" id="KW-1185">Reference proteome</keyword>
<dbReference type="PANTHER" id="PTHR13778">
    <property type="entry name" value="GLYCOSYLTRANSFERASE 8 DOMAIN-CONTAINING PROTEIN"/>
    <property type="match status" value="1"/>
</dbReference>
<dbReference type="SUPFAM" id="SSF53448">
    <property type="entry name" value="Nucleotide-diphospho-sugar transferases"/>
    <property type="match status" value="1"/>
</dbReference>
<dbReference type="AlphaFoldDB" id="A0A1K1N8E2"/>
<accession>A0A1K1N8E2</accession>
<evidence type="ECO:0000256" key="3">
    <source>
        <dbReference type="ARBA" id="ARBA00022723"/>
    </source>
</evidence>
<sequence>MIHICYAVSDKKGTYTKLIGTSIRSVFAHTKEWVMVHLFHDHSLSEDNRRYLMKLVRNYGQQIVFHDFERAHKDRLLRMEQENKWMEGRVKAEISRAAWFRLLMSEALPDVERLIYLDADTIINLDIKELWEEETGANGLAAVPDMVIQDGQVSLLVKRGLCAEKSYFNAGVLLLDMPVFSKEKNLLERGTDFLKKHELMDYFVQDILNYFFSADCRLLPVKYNTLVSWELYQRHNALEPRIYHYANKQYAFDYGNNYHRLFLDNFAATPWCNADFFCRLAHNIQQNARSKLLVYANLTAGRKRIVVGPDKEEEKYRKMLMLREGERYLTAAELHAQGMNLAAGEILIFFLPYESFMQVKKHLESCGAVEGMHFINGMILTAPDAQQDAKAFLDA</sequence>
<dbReference type="Proteomes" id="UP000182958">
    <property type="component" value="Unassembled WGS sequence"/>
</dbReference>
<protein>
    <submittedName>
        <fullName evidence="4">Lipopolysaccharide biosynthesis protein, LPS:glycosyltransferase</fullName>
    </submittedName>
</protein>
<dbReference type="GO" id="GO:0046872">
    <property type="term" value="F:metal ion binding"/>
    <property type="evidence" value="ECO:0007669"/>
    <property type="project" value="UniProtKB-KW"/>
</dbReference>
<dbReference type="Pfam" id="PF01501">
    <property type="entry name" value="Glyco_transf_8"/>
    <property type="match status" value="1"/>
</dbReference>
<dbReference type="InterPro" id="IPR029044">
    <property type="entry name" value="Nucleotide-diphossugar_trans"/>
</dbReference>
<keyword evidence="1" id="KW-0328">Glycosyltransferase</keyword>
<evidence type="ECO:0000256" key="2">
    <source>
        <dbReference type="ARBA" id="ARBA00022679"/>
    </source>
</evidence>
<reference evidence="5" key="1">
    <citation type="submission" date="2016-11" db="EMBL/GenBank/DDBJ databases">
        <authorList>
            <person name="Varghese N."/>
            <person name="Submissions S."/>
        </authorList>
    </citation>
    <scope>NUCLEOTIDE SEQUENCE [LARGE SCALE GENOMIC DNA]</scope>
    <source>
        <strain evidence="5">C3</strain>
    </source>
</reference>